<evidence type="ECO:0000256" key="1">
    <source>
        <dbReference type="ARBA" id="ARBA00023002"/>
    </source>
</evidence>
<dbReference type="GO" id="GO:0005737">
    <property type="term" value="C:cytoplasm"/>
    <property type="evidence" value="ECO:0007669"/>
    <property type="project" value="TreeGrafter"/>
</dbReference>
<evidence type="ECO:0000313" key="3">
    <source>
        <dbReference type="EMBL" id="WGH92842.1"/>
    </source>
</evidence>
<keyword evidence="1 3" id="KW-0560">Oxidoreductase</keyword>
<gene>
    <name evidence="3" type="ORF">QDX21_11165</name>
</gene>
<dbReference type="Pfam" id="PF01266">
    <property type="entry name" value="DAO"/>
    <property type="match status" value="1"/>
</dbReference>
<dbReference type="SUPFAM" id="SSF51905">
    <property type="entry name" value="FAD/NAD(P)-binding domain"/>
    <property type="match status" value="1"/>
</dbReference>
<keyword evidence="4" id="KW-1185">Reference proteome</keyword>
<dbReference type="EMBL" id="CP122566">
    <property type="protein sequence ID" value="WGH92842.1"/>
    <property type="molecule type" value="Genomic_DNA"/>
</dbReference>
<dbReference type="AlphaFoldDB" id="A0AAJ6AHI2"/>
<dbReference type="InterPro" id="IPR036188">
    <property type="entry name" value="FAD/NAD-bd_sf"/>
</dbReference>
<dbReference type="InterPro" id="IPR006076">
    <property type="entry name" value="FAD-dep_OxRdtase"/>
</dbReference>
<name>A0AAJ6AHI2_9MICC</name>
<protein>
    <submittedName>
        <fullName evidence="3">FAD-dependent oxidoreductase</fullName>
        <ecNumber evidence="3">1.-.-.-</ecNumber>
    </submittedName>
</protein>
<sequence length="363" mass="41076">MKSPFAGASHRSFAWINANHKLPETYHQLNKAGIHAHAQFQESVLDQRRVEGDSPLQPWFHQTGSIMADLGTERQETYGQRLEESRSLGYPVEVIDRQQLHKLEPSIAWPQDLESALYFPMEAWLDQQGLADELLRQLEHHGVRLTVREVIEVIPGPQGARVVFRDGPQTRGDKVVLAAGAWSRQIGERSGFTIPTADLGEQSTRTHSLIGVTKPTDAMLNRVIISSAMNVRPRNDGRFWVQIPAMEERVVEGETAELLEDTSTVMRQRLREFFGVEIELEKVYYSGRSFPIDGLSIVGYLDDHETIYAEVTHSGMTLAMILAELVEQELSGTPSTMLDNFRPQRFDHGNAPEADWDYFIGKQ</sequence>
<dbReference type="PANTHER" id="PTHR13847">
    <property type="entry name" value="SARCOSINE DEHYDROGENASE-RELATED"/>
    <property type="match status" value="1"/>
</dbReference>
<dbReference type="GO" id="GO:0016491">
    <property type="term" value="F:oxidoreductase activity"/>
    <property type="evidence" value="ECO:0007669"/>
    <property type="project" value="UniProtKB-KW"/>
</dbReference>
<organism evidence="3 4">
    <name type="scientific">Auritidibacter ignavus</name>
    <dbReference type="NCBI Taxonomy" id="678932"/>
    <lineage>
        <taxon>Bacteria</taxon>
        <taxon>Bacillati</taxon>
        <taxon>Actinomycetota</taxon>
        <taxon>Actinomycetes</taxon>
        <taxon>Micrococcales</taxon>
        <taxon>Micrococcaceae</taxon>
        <taxon>Auritidibacter</taxon>
    </lineage>
</organism>
<evidence type="ECO:0000259" key="2">
    <source>
        <dbReference type="Pfam" id="PF01266"/>
    </source>
</evidence>
<evidence type="ECO:0000313" key="4">
    <source>
        <dbReference type="Proteomes" id="UP001224674"/>
    </source>
</evidence>
<dbReference type="Gene3D" id="3.50.50.60">
    <property type="entry name" value="FAD/NAD(P)-binding domain"/>
    <property type="match status" value="1"/>
</dbReference>
<feature type="domain" description="FAD dependent oxidoreductase" evidence="2">
    <location>
        <begin position="5"/>
        <end position="326"/>
    </location>
</feature>
<accession>A0AAJ6AHI2</accession>
<proteinExistence type="predicted"/>
<reference evidence="3 4" key="1">
    <citation type="submission" date="2023-03" db="EMBL/GenBank/DDBJ databases">
        <title>Complete genome sequences of several Auritidibacter ignavus strains isolated from ear infections.</title>
        <authorList>
            <person name="Baehr T."/>
            <person name="Baumhoegger A.M."/>
        </authorList>
    </citation>
    <scope>NUCLEOTIDE SEQUENCE [LARGE SCALE GENOMIC DNA]</scope>
    <source>
        <strain evidence="3 4">BABAE-6</strain>
    </source>
</reference>
<dbReference type="EC" id="1.-.-.-" evidence="3"/>
<dbReference type="Proteomes" id="UP001224674">
    <property type="component" value="Chromosome"/>
</dbReference>
<dbReference type="Gene3D" id="3.30.9.10">
    <property type="entry name" value="D-Amino Acid Oxidase, subunit A, domain 2"/>
    <property type="match status" value="1"/>
</dbReference>
<dbReference type="RefSeq" id="WP_166769841.1">
    <property type="nucleotide sequence ID" value="NZ_CP122561.1"/>
</dbReference>
<dbReference type="PANTHER" id="PTHR13847:SF289">
    <property type="entry name" value="GLYCINE OXIDASE"/>
    <property type="match status" value="1"/>
</dbReference>